<organism evidence="7 8">
    <name type="scientific">Fistulifera solaris</name>
    <name type="common">Oleaginous diatom</name>
    <dbReference type="NCBI Taxonomy" id="1519565"/>
    <lineage>
        <taxon>Eukaryota</taxon>
        <taxon>Sar</taxon>
        <taxon>Stramenopiles</taxon>
        <taxon>Ochrophyta</taxon>
        <taxon>Bacillariophyta</taxon>
        <taxon>Bacillariophyceae</taxon>
        <taxon>Bacillariophycidae</taxon>
        <taxon>Naviculales</taxon>
        <taxon>Naviculaceae</taxon>
        <taxon>Fistulifera</taxon>
    </lineage>
</organism>
<name>A0A1Z5KCK3_FISSO</name>
<dbReference type="PANTHER" id="PTHR11266:SF17">
    <property type="entry name" value="PROTEIN MPV17"/>
    <property type="match status" value="1"/>
</dbReference>
<proteinExistence type="inferred from homology"/>
<evidence type="ECO:0000256" key="1">
    <source>
        <dbReference type="ARBA" id="ARBA00004141"/>
    </source>
</evidence>
<sequence length="257" mass="30172">MSCHYLHRTKTRLSSLRGKNWQFTSKRNSSLPVHPFHRSFHLFSWYSHQLEKHPLLTKSITAGIIAGTGDVACQSMTESCWNASRTSRFVLLGSLYSAPSRHYFFQYLARAFPGSLPFQVAQRVGMERVFFAPASLAVWLTSLWTLESLMDETSVPKSPFSNVSHYSEQFTTTYPHLLRTSWLWWTPIMAFNFRYIPVQYQVLWVNVFNLVWNTYLSYQTSRRTEKVDQDVSKDQRNRIEDSVEQMVEMHMMSHALY</sequence>
<evidence type="ECO:0000313" key="7">
    <source>
        <dbReference type="EMBL" id="GAX23993.1"/>
    </source>
</evidence>
<evidence type="ECO:0000256" key="4">
    <source>
        <dbReference type="ARBA" id="ARBA00022989"/>
    </source>
</evidence>
<evidence type="ECO:0000256" key="2">
    <source>
        <dbReference type="ARBA" id="ARBA00006824"/>
    </source>
</evidence>
<dbReference type="PANTHER" id="PTHR11266">
    <property type="entry name" value="PEROXISOMAL MEMBRANE PROTEIN 2, PXMP2 MPV17"/>
    <property type="match status" value="1"/>
</dbReference>
<keyword evidence="3" id="KW-0812">Transmembrane</keyword>
<evidence type="ECO:0000313" key="8">
    <source>
        <dbReference type="Proteomes" id="UP000198406"/>
    </source>
</evidence>
<dbReference type="GO" id="GO:0016020">
    <property type="term" value="C:membrane"/>
    <property type="evidence" value="ECO:0007669"/>
    <property type="project" value="UniProtKB-SubCell"/>
</dbReference>
<accession>A0A1Z5KCK3</accession>
<comment type="subcellular location">
    <subcellularLocation>
        <location evidence="1">Membrane</location>
        <topology evidence="1">Multi-pass membrane protein</topology>
    </subcellularLocation>
</comment>
<evidence type="ECO:0008006" key="9">
    <source>
        <dbReference type="Google" id="ProtNLM"/>
    </source>
</evidence>
<evidence type="ECO:0000256" key="5">
    <source>
        <dbReference type="ARBA" id="ARBA00023136"/>
    </source>
</evidence>
<evidence type="ECO:0000256" key="6">
    <source>
        <dbReference type="RuleBase" id="RU363053"/>
    </source>
</evidence>
<dbReference type="GO" id="GO:0005737">
    <property type="term" value="C:cytoplasm"/>
    <property type="evidence" value="ECO:0007669"/>
    <property type="project" value="TreeGrafter"/>
</dbReference>
<keyword evidence="4" id="KW-1133">Transmembrane helix</keyword>
<comment type="caution">
    <text evidence="7">The sequence shown here is derived from an EMBL/GenBank/DDBJ whole genome shotgun (WGS) entry which is preliminary data.</text>
</comment>
<gene>
    <name evidence="7" type="ORF">FisN_26Lh056</name>
</gene>
<comment type="similarity">
    <text evidence="2 6">Belongs to the peroxisomal membrane protein PXMP2/4 family.</text>
</comment>
<protein>
    <recommendedName>
        <fullName evidence="9">Protein Mpv17</fullName>
    </recommendedName>
</protein>
<keyword evidence="5" id="KW-0472">Membrane</keyword>
<dbReference type="EMBL" id="BDSP01000205">
    <property type="protein sequence ID" value="GAX23993.1"/>
    <property type="molecule type" value="Genomic_DNA"/>
</dbReference>
<dbReference type="OrthoDB" id="45484at2759"/>
<dbReference type="InParanoid" id="A0A1Z5KCK3"/>
<keyword evidence="8" id="KW-1185">Reference proteome</keyword>
<dbReference type="Proteomes" id="UP000198406">
    <property type="component" value="Unassembled WGS sequence"/>
</dbReference>
<dbReference type="InterPro" id="IPR007248">
    <property type="entry name" value="Mpv17_PMP22"/>
</dbReference>
<dbReference type="Pfam" id="PF04117">
    <property type="entry name" value="Mpv17_PMP22"/>
    <property type="match status" value="1"/>
</dbReference>
<dbReference type="AlphaFoldDB" id="A0A1Z5KCK3"/>
<reference evidence="7 8" key="1">
    <citation type="journal article" date="2015" name="Plant Cell">
        <title>Oil accumulation by the oleaginous diatom Fistulifera solaris as revealed by the genome and transcriptome.</title>
        <authorList>
            <person name="Tanaka T."/>
            <person name="Maeda Y."/>
            <person name="Veluchamy A."/>
            <person name="Tanaka M."/>
            <person name="Abida H."/>
            <person name="Marechal E."/>
            <person name="Bowler C."/>
            <person name="Muto M."/>
            <person name="Sunaga Y."/>
            <person name="Tanaka M."/>
            <person name="Yoshino T."/>
            <person name="Taniguchi T."/>
            <person name="Fukuda Y."/>
            <person name="Nemoto M."/>
            <person name="Matsumoto M."/>
            <person name="Wong P.S."/>
            <person name="Aburatani S."/>
            <person name="Fujibuchi W."/>
        </authorList>
    </citation>
    <scope>NUCLEOTIDE SEQUENCE [LARGE SCALE GENOMIC DNA]</scope>
    <source>
        <strain evidence="7 8">JPCC DA0580</strain>
    </source>
</reference>
<evidence type="ECO:0000256" key="3">
    <source>
        <dbReference type="ARBA" id="ARBA00022692"/>
    </source>
</evidence>